<sequence length="437" mass="49623">MSADIHLITKLKFVDLKKSENEVKGGFAVDPRMADWMPFEFRMPLNNGNEPLLRLDKTNTNLDELVTNASVSVGLAKGGSNDYGFLYDQESNRNVSSAHKSYSFVTDEGLKSLKDGFVLIITASPKNYAKKMLYKLTNIDLFSSPQVPMPIWQSTLETLFNLSQDFTFASEFHKLNGIRKVADIIQSGSFDTNAAALCRLFCIFLEFMRHSGLVEWTEMTPEFVEKIADYVNGRAKFENNESLTLSLSILLAILDKGGKLESVVKKKVQFESLIRHLEKKDESILLAVLTLMNLLYNKLDSTEQFSILSLLHNKAFRSGIENVIKFELLKPDDRIKQQLILIQELCFIQLKDMAMTRPDLSVIEHIAKMDEWNYNSPRCSTIESANHFSNQSFKGLTAESKKKFADIVTLTPPGSLALDVILDYTKRYHQRLKDVSN</sequence>
<proteinExistence type="predicted"/>
<evidence type="ECO:0000313" key="1">
    <source>
        <dbReference type="Proteomes" id="UP000887580"/>
    </source>
</evidence>
<dbReference type="Proteomes" id="UP000887580">
    <property type="component" value="Unplaced"/>
</dbReference>
<name>A0AC35G6I8_9BILA</name>
<organism evidence="1 2">
    <name type="scientific">Panagrolaimus sp. PS1159</name>
    <dbReference type="NCBI Taxonomy" id="55785"/>
    <lineage>
        <taxon>Eukaryota</taxon>
        <taxon>Metazoa</taxon>
        <taxon>Ecdysozoa</taxon>
        <taxon>Nematoda</taxon>
        <taxon>Chromadorea</taxon>
        <taxon>Rhabditida</taxon>
        <taxon>Tylenchina</taxon>
        <taxon>Panagrolaimomorpha</taxon>
        <taxon>Panagrolaimoidea</taxon>
        <taxon>Panagrolaimidae</taxon>
        <taxon>Panagrolaimus</taxon>
    </lineage>
</organism>
<protein>
    <submittedName>
        <fullName evidence="2">ELMO armadillo-like helical domain-containing protein</fullName>
    </submittedName>
</protein>
<evidence type="ECO:0000313" key="2">
    <source>
        <dbReference type="WBParaSite" id="PS1159_v2.g24586.t1"/>
    </source>
</evidence>
<dbReference type="WBParaSite" id="PS1159_v2.g24586.t1">
    <property type="protein sequence ID" value="PS1159_v2.g24586.t1"/>
    <property type="gene ID" value="PS1159_v2.g24586"/>
</dbReference>
<accession>A0AC35G6I8</accession>
<reference evidence="2" key="1">
    <citation type="submission" date="2022-11" db="UniProtKB">
        <authorList>
            <consortium name="WormBaseParasite"/>
        </authorList>
    </citation>
    <scope>IDENTIFICATION</scope>
</reference>